<proteinExistence type="predicted"/>
<reference evidence="2" key="2">
    <citation type="submission" date="2020-09" db="EMBL/GenBank/DDBJ databases">
        <authorList>
            <person name="Sun Q."/>
            <person name="Zhou Y."/>
        </authorList>
    </citation>
    <scope>NUCLEOTIDE SEQUENCE</scope>
    <source>
        <strain evidence="2">CGMCC 4.7138</strain>
    </source>
</reference>
<name>A0A8H9GT90_9ACTN</name>
<sequence length="139" mass="13898">MAARVAVLAAPDGRRKDQATAPRTVPAPDAGTDSAVPAPVFPVRVALAPPVVGAVVLAAPAALVPAAPVIPAAPVVPAVRAGNLPAPHSRSWSRRYVFVGVCAAPFSSHLVDNPGDCGVDDVENSCAGLTRSLAADSAR</sequence>
<evidence type="ECO:0000313" key="2">
    <source>
        <dbReference type="EMBL" id="GGN97555.1"/>
    </source>
</evidence>
<protein>
    <submittedName>
        <fullName evidence="2">Uncharacterized protein</fullName>
    </submittedName>
</protein>
<feature type="region of interest" description="Disordered" evidence="1">
    <location>
        <begin position="11"/>
        <end position="33"/>
    </location>
</feature>
<reference evidence="2" key="1">
    <citation type="journal article" date="2014" name="Int. J. Syst. Evol. Microbiol.">
        <title>Complete genome sequence of Corynebacterium casei LMG S-19264T (=DSM 44701T), isolated from a smear-ripened cheese.</title>
        <authorList>
            <consortium name="US DOE Joint Genome Institute (JGI-PGF)"/>
            <person name="Walter F."/>
            <person name="Albersmeier A."/>
            <person name="Kalinowski J."/>
            <person name="Ruckert C."/>
        </authorList>
    </citation>
    <scope>NUCLEOTIDE SEQUENCE</scope>
    <source>
        <strain evidence="2">CGMCC 4.7138</strain>
    </source>
</reference>
<evidence type="ECO:0000313" key="3">
    <source>
        <dbReference type="Proteomes" id="UP000653480"/>
    </source>
</evidence>
<dbReference type="EMBL" id="BMMN01000001">
    <property type="protein sequence ID" value="GGN97555.1"/>
    <property type="molecule type" value="Genomic_DNA"/>
</dbReference>
<dbReference type="AlphaFoldDB" id="A0A8H9GT90"/>
<gene>
    <name evidence="2" type="ORF">GCM10011574_01290</name>
</gene>
<keyword evidence="3" id="KW-1185">Reference proteome</keyword>
<evidence type="ECO:0000256" key="1">
    <source>
        <dbReference type="SAM" id="MobiDB-lite"/>
    </source>
</evidence>
<comment type="caution">
    <text evidence="2">The sequence shown here is derived from an EMBL/GenBank/DDBJ whole genome shotgun (WGS) entry which is preliminary data.</text>
</comment>
<organism evidence="2 3">
    <name type="scientific">Microbispora bryophytorum</name>
    <dbReference type="NCBI Taxonomy" id="1460882"/>
    <lineage>
        <taxon>Bacteria</taxon>
        <taxon>Bacillati</taxon>
        <taxon>Actinomycetota</taxon>
        <taxon>Actinomycetes</taxon>
        <taxon>Streptosporangiales</taxon>
        <taxon>Streptosporangiaceae</taxon>
        <taxon>Microbispora</taxon>
    </lineage>
</organism>
<dbReference type="Proteomes" id="UP000653480">
    <property type="component" value="Unassembled WGS sequence"/>
</dbReference>
<accession>A0A8H9GT90</accession>